<feature type="transmembrane region" description="Helical" evidence="9">
    <location>
        <begin position="186"/>
        <end position="205"/>
    </location>
</feature>
<dbReference type="GeneID" id="69010886"/>
<feature type="transmembrane region" description="Helical" evidence="9">
    <location>
        <begin position="712"/>
        <end position="728"/>
    </location>
</feature>
<keyword evidence="11" id="KW-1185">Reference proteome</keyword>
<evidence type="ECO:0000256" key="6">
    <source>
        <dbReference type="ARBA" id="ARBA00022927"/>
    </source>
</evidence>
<dbReference type="Pfam" id="PF03169">
    <property type="entry name" value="OPT"/>
    <property type="match status" value="1"/>
</dbReference>
<feature type="transmembrane region" description="Helical" evidence="9">
    <location>
        <begin position="485"/>
        <end position="506"/>
    </location>
</feature>
<feature type="transmembrane region" description="Helical" evidence="9">
    <location>
        <begin position="740"/>
        <end position="764"/>
    </location>
</feature>
<comment type="similarity">
    <text evidence="2">Belongs to the oligopeptide OPT transporter family.</text>
</comment>
<evidence type="ECO:0000256" key="9">
    <source>
        <dbReference type="SAM" id="Phobius"/>
    </source>
</evidence>
<evidence type="ECO:0000256" key="5">
    <source>
        <dbReference type="ARBA" id="ARBA00022856"/>
    </source>
</evidence>
<keyword evidence="8 9" id="KW-0472">Membrane</keyword>
<keyword evidence="5" id="KW-0571">Peptide transport</keyword>
<feature type="transmembrane region" description="Helical" evidence="9">
    <location>
        <begin position="284"/>
        <end position="317"/>
    </location>
</feature>
<evidence type="ECO:0000256" key="4">
    <source>
        <dbReference type="ARBA" id="ARBA00022692"/>
    </source>
</evidence>
<dbReference type="GO" id="GO:0035673">
    <property type="term" value="F:oligopeptide transmembrane transporter activity"/>
    <property type="evidence" value="ECO:0007669"/>
    <property type="project" value="InterPro"/>
</dbReference>
<protein>
    <submittedName>
        <fullName evidence="10">Sexual differentiation process protein isp4</fullName>
    </submittedName>
</protein>
<feature type="transmembrane region" description="Helical" evidence="9">
    <location>
        <begin position="595"/>
        <end position="616"/>
    </location>
</feature>
<keyword evidence="3" id="KW-0813">Transport</keyword>
<feature type="transmembrane region" description="Helical" evidence="9">
    <location>
        <begin position="111"/>
        <end position="131"/>
    </location>
</feature>
<dbReference type="InterPro" id="IPR004813">
    <property type="entry name" value="OPT"/>
</dbReference>
<reference evidence="10" key="1">
    <citation type="journal article" date="2020" name="Phytopathology">
        <title>Genome sequence and comparative analysis of Colletotrichum gloeosporioides isolated from Liriodendron leaves.</title>
        <authorList>
            <person name="Fu F.F."/>
            <person name="Hao Z."/>
            <person name="Wang P."/>
            <person name="Lu Y."/>
            <person name="Xue L.J."/>
            <person name="Wei G."/>
            <person name="Tian Y."/>
            <person name="Baishi H."/>
            <person name="Xu H."/>
            <person name="Shi J."/>
            <person name="Cheng T."/>
            <person name="Wang G."/>
            <person name="Yi Y."/>
            <person name="Chen J."/>
        </authorList>
    </citation>
    <scope>NUCLEOTIDE SEQUENCE</scope>
    <source>
        <strain evidence="10">Lc1</strain>
    </source>
</reference>
<reference evidence="10" key="2">
    <citation type="submission" date="2020-03" db="EMBL/GenBank/DDBJ databases">
        <authorList>
            <person name="Fu F.-F."/>
            <person name="Chen J."/>
        </authorList>
    </citation>
    <scope>NUCLEOTIDE SEQUENCE</scope>
    <source>
        <strain evidence="10">Lc1</strain>
    </source>
</reference>
<evidence type="ECO:0000313" key="11">
    <source>
        <dbReference type="Proteomes" id="UP000613401"/>
    </source>
</evidence>
<dbReference type="AlphaFoldDB" id="A0A8H4CA52"/>
<dbReference type="NCBIfam" id="TIGR00728">
    <property type="entry name" value="OPT_sfam"/>
    <property type="match status" value="1"/>
</dbReference>
<evidence type="ECO:0000313" key="10">
    <source>
        <dbReference type="EMBL" id="KAF3800201.1"/>
    </source>
</evidence>
<dbReference type="GO" id="GO:0016020">
    <property type="term" value="C:membrane"/>
    <property type="evidence" value="ECO:0007669"/>
    <property type="project" value="UniProtKB-SubCell"/>
</dbReference>
<feature type="transmembrane region" description="Helical" evidence="9">
    <location>
        <begin position="329"/>
        <end position="349"/>
    </location>
</feature>
<accession>A0A8H4CA52</accession>
<feature type="transmembrane region" description="Helical" evidence="9">
    <location>
        <begin position="217"/>
        <end position="238"/>
    </location>
</feature>
<dbReference type="RefSeq" id="XP_045259361.1">
    <property type="nucleotide sequence ID" value="XM_045403798.1"/>
</dbReference>
<dbReference type="EMBL" id="WVTB01000078">
    <property type="protein sequence ID" value="KAF3800201.1"/>
    <property type="molecule type" value="Genomic_DNA"/>
</dbReference>
<feature type="transmembrane region" description="Helical" evidence="9">
    <location>
        <begin position="138"/>
        <end position="157"/>
    </location>
</feature>
<sequence length="805" mass="90060">MGGRQRVRETTMGFSKWRGKVSERPIVVDAVATGVDAEVNPDAELKKFKKIHKWDPFLDIDKLDVAEEALATGDYEKEKAVEEALHEDSPYPEVRSSVQPFDDTELPINTIRAWVIGAIMCTIIAACNILLGLRRSPIIITQTVVQLISYPAGVYWAKVFPDKTWHVAGIPLQLNPGPFNMKEHTVITMMTAAGATASYAIDILLAQEIFYKQFFGWGFQILLIISTQAMGLGIAGILRRYLVWPAAMVWPATLVTTTVMNSLHDHSSSDPALTNGWRIGRYKFFLIVAASTFVYEWIPEVFAQFLQIFTFVCWIAPNNVVVNQVFGGQTGLGLIPISFDWSTISGFLLSPLQTPAFAIANVGIGIIIMMLGCIGLAWGGPEFYRYLPISANSNFDHFAQTYNTSLILTPDFTFNETAYKEYSPLILGPAFSLSYGMGFAGLISTLTHVALFYGSDIIARTRSAKNEEADVHLKLMRKYKEAPEWWFMAMFAVSFAFGMIACQVWNTHLTWWAYIICILIGAFFILPVGIIQAVTNQQTGLNVVTEMIVGYMTPGRPVAMMLFKSWGYMLCYNGLQYVSDMKVGHYMKIPPRTMFAAQSFAVVWLSLVQIASYNFLRGNIEGVCTSTQAQGLTCPNARTFYNASVIWGVIGPKRMFGAGQLYSWVNWFWLIGFVCPVVQYFIARRYPRSIMRYVFFPAIFGAAGMIPPATTWWLGQWVIVGLIFNWWIRGRFFGWWTRYNYALSGALDIGTALCIVISGLALGLSNTEFPDWWGNSVPFNNLDSDGAAVTKILPDDGSFIGPSSW</sequence>
<evidence type="ECO:0000256" key="3">
    <source>
        <dbReference type="ARBA" id="ARBA00022448"/>
    </source>
</evidence>
<feature type="transmembrane region" description="Helical" evidence="9">
    <location>
        <begin position="512"/>
        <end position="531"/>
    </location>
</feature>
<evidence type="ECO:0000256" key="1">
    <source>
        <dbReference type="ARBA" id="ARBA00004141"/>
    </source>
</evidence>
<keyword evidence="7 9" id="KW-1133">Transmembrane helix</keyword>
<dbReference type="Proteomes" id="UP000613401">
    <property type="component" value="Unassembled WGS sequence"/>
</dbReference>
<dbReference type="InterPro" id="IPR004648">
    <property type="entry name" value="Oligpept_transpt"/>
</dbReference>
<keyword evidence="4 9" id="KW-0812">Transmembrane</keyword>
<gene>
    <name evidence="10" type="ORF">GCG54_00003728</name>
</gene>
<comment type="subcellular location">
    <subcellularLocation>
        <location evidence="1">Membrane</location>
        <topology evidence="1">Multi-pass membrane protein</topology>
    </subcellularLocation>
</comment>
<organism evidence="10 11">
    <name type="scientific">Colletotrichum gloeosporioides</name>
    <name type="common">Anthracnose fungus</name>
    <name type="synonym">Glomerella cingulata</name>
    <dbReference type="NCBI Taxonomy" id="474922"/>
    <lineage>
        <taxon>Eukaryota</taxon>
        <taxon>Fungi</taxon>
        <taxon>Dikarya</taxon>
        <taxon>Ascomycota</taxon>
        <taxon>Pezizomycotina</taxon>
        <taxon>Sordariomycetes</taxon>
        <taxon>Hypocreomycetidae</taxon>
        <taxon>Glomerellales</taxon>
        <taxon>Glomerellaceae</taxon>
        <taxon>Colletotrichum</taxon>
        <taxon>Colletotrichum gloeosporioides species complex</taxon>
    </lineage>
</organism>
<evidence type="ECO:0000256" key="8">
    <source>
        <dbReference type="ARBA" id="ARBA00023136"/>
    </source>
</evidence>
<dbReference type="GO" id="GO:0015031">
    <property type="term" value="P:protein transport"/>
    <property type="evidence" value="ECO:0007669"/>
    <property type="project" value="UniProtKB-KW"/>
</dbReference>
<feature type="transmembrane region" description="Helical" evidence="9">
    <location>
        <begin position="664"/>
        <end position="683"/>
    </location>
</feature>
<proteinExistence type="inferred from homology"/>
<dbReference type="NCBIfam" id="TIGR00727">
    <property type="entry name" value="ISP4_OPT"/>
    <property type="match status" value="1"/>
</dbReference>
<dbReference type="PANTHER" id="PTHR22601">
    <property type="entry name" value="ISP4 LIKE PROTEIN"/>
    <property type="match status" value="1"/>
</dbReference>
<feature type="transmembrane region" description="Helical" evidence="9">
    <location>
        <begin position="433"/>
        <end position="453"/>
    </location>
</feature>
<keyword evidence="6" id="KW-0653">Protein transport</keyword>
<evidence type="ECO:0000256" key="7">
    <source>
        <dbReference type="ARBA" id="ARBA00022989"/>
    </source>
</evidence>
<name>A0A8H4CA52_COLGL</name>
<comment type="caution">
    <text evidence="10">The sequence shown here is derived from an EMBL/GenBank/DDBJ whole genome shotgun (WGS) entry which is preliminary data.</text>
</comment>
<feature type="transmembrane region" description="Helical" evidence="9">
    <location>
        <begin position="356"/>
        <end position="378"/>
    </location>
</feature>
<evidence type="ECO:0000256" key="2">
    <source>
        <dbReference type="ARBA" id="ARBA00008807"/>
    </source>
</evidence>